<sequence>MLPRMECGGPHAQDVSEQGHMPTRHLGDRWPGLPPWLRRRHAERQGKPNPSALGWQVTWPVLATSWAGFGADSGEVGGIWAPGRRFRALSTRAQGQGNATSPPPTAHPEWEPESWSRLLGYGGGEGWSCGARGTAGCGGALPGGITVEMPA</sequence>
<evidence type="ECO:0000313" key="2">
    <source>
        <dbReference type="EMBL" id="CAI9169566.1"/>
    </source>
</evidence>
<gene>
    <name evidence="2" type="ORF">MRATA1EN1_LOCUS18528</name>
</gene>
<feature type="region of interest" description="Disordered" evidence="1">
    <location>
        <begin position="89"/>
        <end position="111"/>
    </location>
</feature>
<keyword evidence="3" id="KW-1185">Reference proteome</keyword>
<accession>A0ABN8Z9C0</accession>
<evidence type="ECO:0000256" key="1">
    <source>
        <dbReference type="SAM" id="MobiDB-lite"/>
    </source>
</evidence>
<dbReference type="EMBL" id="OX459939">
    <property type="protein sequence ID" value="CAI9169566.1"/>
    <property type="molecule type" value="Genomic_DNA"/>
</dbReference>
<feature type="compositionally biased region" description="Polar residues" evidence="1">
    <location>
        <begin position="91"/>
        <end position="100"/>
    </location>
</feature>
<reference evidence="2" key="1">
    <citation type="submission" date="2023-04" db="EMBL/GenBank/DDBJ databases">
        <authorList>
            <consortium name="ELIXIR-Norway"/>
        </authorList>
    </citation>
    <scope>NUCLEOTIDE SEQUENCE [LARGE SCALE GENOMIC DNA]</scope>
</reference>
<feature type="region of interest" description="Disordered" evidence="1">
    <location>
        <begin position="1"/>
        <end position="33"/>
    </location>
</feature>
<proteinExistence type="predicted"/>
<name>A0ABN8Z9C0_RANTA</name>
<protein>
    <submittedName>
        <fullName evidence="2">Uncharacterized protein</fullName>
    </submittedName>
</protein>
<dbReference type="Proteomes" id="UP001176941">
    <property type="component" value="Chromosome 3"/>
</dbReference>
<evidence type="ECO:0000313" key="3">
    <source>
        <dbReference type="Proteomes" id="UP001176941"/>
    </source>
</evidence>
<organism evidence="2 3">
    <name type="scientific">Rangifer tarandus platyrhynchus</name>
    <name type="common">Svalbard reindeer</name>
    <dbReference type="NCBI Taxonomy" id="3082113"/>
    <lineage>
        <taxon>Eukaryota</taxon>
        <taxon>Metazoa</taxon>
        <taxon>Chordata</taxon>
        <taxon>Craniata</taxon>
        <taxon>Vertebrata</taxon>
        <taxon>Euteleostomi</taxon>
        <taxon>Mammalia</taxon>
        <taxon>Eutheria</taxon>
        <taxon>Laurasiatheria</taxon>
        <taxon>Artiodactyla</taxon>
        <taxon>Ruminantia</taxon>
        <taxon>Pecora</taxon>
        <taxon>Cervidae</taxon>
        <taxon>Odocoileinae</taxon>
        <taxon>Rangifer</taxon>
    </lineage>
</organism>